<dbReference type="PANTHER" id="PTHR22642">
    <property type="entry name" value="IMIDAZOLONEPROPIONASE"/>
    <property type="match status" value="1"/>
</dbReference>
<gene>
    <name evidence="2" type="ORF">CSW57_08030</name>
</gene>
<dbReference type="InterPro" id="IPR013108">
    <property type="entry name" value="Amidohydro_3"/>
</dbReference>
<organism evidence="2 3">
    <name type="scientific">Williamsia marianensis</name>
    <dbReference type="NCBI Taxonomy" id="85044"/>
    <lineage>
        <taxon>Bacteria</taxon>
        <taxon>Bacillati</taxon>
        <taxon>Actinomycetota</taxon>
        <taxon>Actinomycetes</taxon>
        <taxon>Mycobacteriales</taxon>
        <taxon>Nocardiaceae</taxon>
        <taxon>Williamsia</taxon>
    </lineage>
</organism>
<dbReference type="InterPro" id="IPR033932">
    <property type="entry name" value="YtcJ-like"/>
</dbReference>
<dbReference type="PANTHER" id="PTHR22642:SF2">
    <property type="entry name" value="PROTEIN LONG AFTER FAR-RED 3"/>
    <property type="match status" value="1"/>
</dbReference>
<dbReference type="Proteomes" id="UP000225108">
    <property type="component" value="Unassembled WGS sequence"/>
</dbReference>
<dbReference type="Gene3D" id="3.10.310.70">
    <property type="match status" value="1"/>
</dbReference>
<dbReference type="GO" id="GO:0016810">
    <property type="term" value="F:hydrolase activity, acting on carbon-nitrogen (but not peptide) bonds"/>
    <property type="evidence" value="ECO:0007669"/>
    <property type="project" value="InterPro"/>
</dbReference>
<dbReference type="Pfam" id="PF07969">
    <property type="entry name" value="Amidohydro_3"/>
    <property type="match status" value="1"/>
</dbReference>
<dbReference type="EMBL" id="PEBD01000005">
    <property type="protein sequence ID" value="PHV67611.1"/>
    <property type="molecule type" value="Genomic_DNA"/>
</dbReference>
<dbReference type="AlphaFoldDB" id="A0A2G3PPB1"/>
<dbReference type="InterPro" id="IPR032466">
    <property type="entry name" value="Metal_Hydrolase"/>
</dbReference>
<evidence type="ECO:0000313" key="2">
    <source>
        <dbReference type="EMBL" id="PHV67611.1"/>
    </source>
</evidence>
<dbReference type="SUPFAM" id="SSF51556">
    <property type="entry name" value="Metallo-dependent hydrolases"/>
    <property type="match status" value="1"/>
</dbReference>
<evidence type="ECO:0000313" key="3">
    <source>
        <dbReference type="Proteomes" id="UP000225108"/>
    </source>
</evidence>
<name>A0A2G3PPB1_WILMA</name>
<dbReference type="Gene3D" id="3.20.20.140">
    <property type="entry name" value="Metal-dependent hydrolases"/>
    <property type="match status" value="1"/>
</dbReference>
<accession>A0A2G3PPB1</accession>
<dbReference type="InterPro" id="IPR011059">
    <property type="entry name" value="Metal-dep_hydrolase_composite"/>
</dbReference>
<evidence type="ECO:0000259" key="1">
    <source>
        <dbReference type="Pfam" id="PF07969"/>
    </source>
</evidence>
<protein>
    <submittedName>
        <fullName evidence="2">Amidohydrolase</fullName>
    </submittedName>
</protein>
<dbReference type="CDD" id="cd01300">
    <property type="entry name" value="YtcJ_like"/>
    <property type="match status" value="1"/>
</dbReference>
<reference evidence="2 3" key="1">
    <citation type="submission" date="2017-10" db="EMBL/GenBank/DDBJ databases">
        <title>The draft genome sequence of Williamsia sp. BULT 1.1 isolated from the semi-arid grassland soils from South Africa.</title>
        <authorList>
            <person name="Kabwe M.H."/>
            <person name="Govender N."/>
            <person name="Mutseka Lunga P."/>
            <person name="Vikram S."/>
            <person name="Makhalanyane T.P."/>
        </authorList>
    </citation>
    <scope>NUCLEOTIDE SEQUENCE [LARGE SCALE GENOMIC DNA]</scope>
    <source>
        <strain evidence="2 3">BULT 1.1</strain>
    </source>
</reference>
<dbReference type="Gene3D" id="2.30.40.10">
    <property type="entry name" value="Urease, subunit C, domain 1"/>
    <property type="match status" value="1"/>
</dbReference>
<sequence length="536" mass="56449">MESQLLIGGHIYTPSAPDATAMAVANGTIVWVGSDHVGRTLHPDAQVIDLDGALVAPAFVDSHVHLTSAGLALRGLDLSDAVSRDDCIEQIRRYAAEHTDTDMIWGLGWDESTWPDLTCPSTAEVDAVVGNRPVYLARIDEHSAVVSTALRARADGLVGSHGYDEQGPLTADAHHRVRAAARMLLSANGRHRAQRAALDDAAAHGIVAVHENGGPDISGRDDFLSLAHLDHPVEIRRYWGEPVTDSEHARALQAETAAHGLGGDLFIDGAIGSHTALLREPYSDADTHGVCYLDEDTVTTHLRACTAAGIQSGFHVIGDGAMDVVVNAFREVAAEFGGPAMARLGHRIEHAEMITGDQATTLAACGVIASMQPLFDALWGGPGQLYEQRLGPERGRSLNNFAQLAKAGVGLAFSSDAPVTSMRPWEAIAAAAHHNNPASAISVRAAFAAVTRGAWRAGGHRDGVAGTLVPGAPADYAVWDVDNLVVAGSADPAVARWSTDPRSRVPALPDLSSGSRLPECIRTVRAGVTIYDRAGL</sequence>
<proteinExistence type="predicted"/>
<keyword evidence="2" id="KW-0378">Hydrolase</keyword>
<comment type="caution">
    <text evidence="2">The sequence shown here is derived from an EMBL/GenBank/DDBJ whole genome shotgun (WGS) entry which is preliminary data.</text>
</comment>
<feature type="domain" description="Amidohydrolase 3" evidence="1">
    <location>
        <begin position="46"/>
        <end position="531"/>
    </location>
</feature>
<dbReference type="SUPFAM" id="SSF51338">
    <property type="entry name" value="Composite domain of metallo-dependent hydrolases"/>
    <property type="match status" value="1"/>
</dbReference>
<dbReference type="RefSeq" id="WP_099382295.1">
    <property type="nucleotide sequence ID" value="NZ_PEBD01000005.1"/>
</dbReference>